<name>A0A1G4AQM5_9PEZI</name>
<evidence type="ECO:0000313" key="3">
    <source>
        <dbReference type="Proteomes" id="UP000176998"/>
    </source>
</evidence>
<dbReference type="Proteomes" id="UP000176998">
    <property type="component" value="Unassembled WGS sequence"/>
</dbReference>
<dbReference type="RefSeq" id="XP_022468566.1">
    <property type="nucleotide sequence ID" value="XM_022624928.1"/>
</dbReference>
<dbReference type="AlphaFoldDB" id="A0A1G4AQM5"/>
<dbReference type="GeneID" id="34566438"/>
<evidence type="ECO:0000313" key="2">
    <source>
        <dbReference type="EMBL" id="OHE91393.1"/>
    </source>
</evidence>
<gene>
    <name evidence="2" type="ORF">CORC01_13311</name>
</gene>
<comment type="caution">
    <text evidence="2">The sequence shown here is derived from an EMBL/GenBank/DDBJ whole genome shotgun (WGS) entry which is preliminary data.</text>
</comment>
<dbReference type="EMBL" id="MJBS01000187">
    <property type="protein sequence ID" value="OHE91393.1"/>
    <property type="molecule type" value="Genomic_DNA"/>
</dbReference>
<sequence length="120" mass="13103">MDLHLPLTLPLSFGGNPDTQIPSQRPAKAEQPHNVDTAPTPVRRCPPETATANTAARGDPSLIISLSQEERGEQQGGRRGRERARETQTGGARARTRNAPHRKMQQHRRTSASHQHPGPG</sequence>
<feature type="compositionally biased region" description="Basic residues" evidence="1">
    <location>
        <begin position="94"/>
        <end position="111"/>
    </location>
</feature>
<evidence type="ECO:0000256" key="1">
    <source>
        <dbReference type="SAM" id="MobiDB-lite"/>
    </source>
</evidence>
<proteinExistence type="predicted"/>
<protein>
    <submittedName>
        <fullName evidence="2">Uncharacterized protein</fullName>
    </submittedName>
</protein>
<accession>A0A1G4AQM5</accession>
<keyword evidence="3" id="KW-1185">Reference proteome</keyword>
<feature type="region of interest" description="Disordered" evidence="1">
    <location>
        <begin position="1"/>
        <end position="120"/>
    </location>
</feature>
<reference evidence="2 3" key="1">
    <citation type="submission" date="2016-09" db="EMBL/GenBank/DDBJ databases">
        <authorList>
            <person name="Capua I."/>
            <person name="De Benedictis P."/>
            <person name="Joannis T."/>
            <person name="Lombin L.H."/>
            <person name="Cattoli G."/>
        </authorList>
    </citation>
    <scope>NUCLEOTIDE SEQUENCE [LARGE SCALE GENOMIC DNA]</scope>
    <source>
        <strain evidence="2 3">IMI 309357</strain>
    </source>
</reference>
<organism evidence="2 3">
    <name type="scientific">Colletotrichum orchidophilum</name>
    <dbReference type="NCBI Taxonomy" id="1209926"/>
    <lineage>
        <taxon>Eukaryota</taxon>
        <taxon>Fungi</taxon>
        <taxon>Dikarya</taxon>
        <taxon>Ascomycota</taxon>
        <taxon>Pezizomycotina</taxon>
        <taxon>Sordariomycetes</taxon>
        <taxon>Hypocreomycetidae</taxon>
        <taxon>Glomerellales</taxon>
        <taxon>Glomerellaceae</taxon>
        <taxon>Colletotrichum</taxon>
    </lineage>
</organism>